<evidence type="ECO:0000313" key="8">
    <source>
        <dbReference type="EMBL" id="EFJ50514.1"/>
    </source>
</evidence>
<comment type="similarity">
    <text evidence="6">Belongs to the protein kinase superfamily.</text>
</comment>
<gene>
    <name evidence="8" type="ORF">VOLCADRAFT_116908</name>
</gene>
<dbReference type="Gene3D" id="3.30.200.20">
    <property type="entry name" value="Phosphorylase Kinase, domain 1"/>
    <property type="match status" value="1"/>
</dbReference>
<evidence type="ECO:0000259" key="7">
    <source>
        <dbReference type="PROSITE" id="PS50011"/>
    </source>
</evidence>
<dbReference type="KEGG" id="vcn:VOLCADRAFT_116908"/>
<dbReference type="GeneID" id="9624965"/>
<evidence type="ECO:0000313" key="9">
    <source>
        <dbReference type="Proteomes" id="UP000001058"/>
    </source>
</evidence>
<organism evidence="9">
    <name type="scientific">Volvox carteri f. nagariensis</name>
    <dbReference type="NCBI Taxonomy" id="3068"/>
    <lineage>
        <taxon>Eukaryota</taxon>
        <taxon>Viridiplantae</taxon>
        <taxon>Chlorophyta</taxon>
        <taxon>core chlorophytes</taxon>
        <taxon>Chlorophyceae</taxon>
        <taxon>CS clade</taxon>
        <taxon>Chlamydomonadales</taxon>
        <taxon>Volvocaceae</taxon>
        <taxon>Volvox</taxon>
    </lineage>
</organism>
<dbReference type="InterPro" id="IPR017441">
    <property type="entry name" value="Protein_kinase_ATP_BS"/>
</dbReference>
<dbReference type="EMBL" id="GL378331">
    <property type="protein sequence ID" value="EFJ50514.1"/>
    <property type="molecule type" value="Genomic_DNA"/>
</dbReference>
<reference evidence="8 9" key="1">
    <citation type="journal article" date="2010" name="Science">
        <title>Genomic analysis of organismal complexity in the multicellular green alga Volvox carteri.</title>
        <authorList>
            <person name="Prochnik S.E."/>
            <person name="Umen J."/>
            <person name="Nedelcu A.M."/>
            <person name="Hallmann A."/>
            <person name="Miller S.M."/>
            <person name="Nishii I."/>
            <person name="Ferris P."/>
            <person name="Kuo A."/>
            <person name="Mitros T."/>
            <person name="Fritz-Laylin L.K."/>
            <person name="Hellsten U."/>
            <person name="Chapman J."/>
            <person name="Simakov O."/>
            <person name="Rensing S.A."/>
            <person name="Terry A."/>
            <person name="Pangilinan J."/>
            <person name="Kapitonov V."/>
            <person name="Jurka J."/>
            <person name="Salamov A."/>
            <person name="Shapiro H."/>
            <person name="Schmutz J."/>
            <person name="Grimwood J."/>
            <person name="Lindquist E."/>
            <person name="Lucas S."/>
            <person name="Grigoriev I.V."/>
            <person name="Schmitt R."/>
            <person name="Kirk D."/>
            <person name="Rokhsar D.S."/>
        </authorList>
    </citation>
    <scope>NUCLEOTIDE SEQUENCE [LARGE SCALE GENOMIC DNA]</scope>
    <source>
        <strain evidence="9">f. Nagariensis / Eve</strain>
    </source>
</reference>
<dbReference type="STRING" id="3068.D8TQD5"/>
<keyword evidence="4 5" id="KW-0067">ATP-binding</keyword>
<evidence type="ECO:0000256" key="5">
    <source>
        <dbReference type="PROSITE-ProRule" id="PRU10141"/>
    </source>
</evidence>
<feature type="binding site" evidence="5">
    <location>
        <position position="46"/>
    </location>
    <ligand>
        <name>ATP</name>
        <dbReference type="ChEBI" id="CHEBI:30616"/>
    </ligand>
</feature>
<dbReference type="PROSITE" id="PS00108">
    <property type="entry name" value="PROTEIN_KINASE_ST"/>
    <property type="match status" value="1"/>
</dbReference>
<keyword evidence="2 5" id="KW-0547">Nucleotide-binding</keyword>
<evidence type="ECO:0000256" key="4">
    <source>
        <dbReference type="ARBA" id="ARBA00022840"/>
    </source>
</evidence>
<dbReference type="PANTHER" id="PTHR24347">
    <property type="entry name" value="SERINE/THREONINE-PROTEIN KINASE"/>
    <property type="match status" value="1"/>
</dbReference>
<feature type="domain" description="Protein kinase" evidence="7">
    <location>
        <begin position="13"/>
        <end position="277"/>
    </location>
</feature>
<keyword evidence="9" id="KW-1185">Reference proteome</keyword>
<dbReference type="InterPro" id="IPR011009">
    <property type="entry name" value="Kinase-like_dom_sf"/>
</dbReference>
<dbReference type="AlphaFoldDB" id="D8TQD5"/>
<dbReference type="InParanoid" id="D8TQD5"/>
<keyword evidence="3" id="KW-0418">Kinase</keyword>
<keyword evidence="6" id="KW-0723">Serine/threonine-protein kinase</keyword>
<keyword evidence="1" id="KW-0808">Transferase</keyword>
<evidence type="ECO:0000256" key="2">
    <source>
        <dbReference type="ARBA" id="ARBA00022741"/>
    </source>
</evidence>
<dbReference type="InterPro" id="IPR000719">
    <property type="entry name" value="Prot_kinase_dom"/>
</dbReference>
<dbReference type="Proteomes" id="UP000001058">
    <property type="component" value="Unassembled WGS sequence"/>
</dbReference>
<dbReference type="PROSITE" id="PS00107">
    <property type="entry name" value="PROTEIN_KINASE_ATP"/>
    <property type="match status" value="1"/>
</dbReference>
<accession>D8TQD5</accession>
<dbReference type="Pfam" id="PF00069">
    <property type="entry name" value="Pkinase"/>
    <property type="match status" value="1"/>
</dbReference>
<dbReference type="GO" id="GO:0004674">
    <property type="term" value="F:protein serine/threonine kinase activity"/>
    <property type="evidence" value="ECO:0007669"/>
    <property type="project" value="UniProtKB-KW"/>
</dbReference>
<proteinExistence type="inferred from homology"/>
<dbReference type="eggNOG" id="KOG0032">
    <property type="taxonomic scope" value="Eukaryota"/>
</dbReference>
<protein>
    <recommendedName>
        <fullName evidence="7">Protein kinase domain-containing protein</fullName>
    </recommendedName>
</protein>
<sequence length="286" mass="31547">MSPAPAEPFLSRYALGDPLGQGAMGRVVSATNRATGEEVAVKVVCKHRNAGRHQRSALHREAVLWRKACAASPQAGRFMSIEEDASNYYIVSEKCHGGSLQQMLDDRGALSEAELSQVAWCILTFLTDLHSNSIYYGDLKPGNVILKDVYPCHSDPGCLNLVTPGSPLRSLCGSPLFLAPEIIRGSYSLPADMWAFGVTLYMLICNRMPFWLEPIAQLEQTLDEESINSTILYSPVLFAGQQWRGVSEELKDLICGLLEKDPSRRLTAAQAMQHAWFTTARELCLV</sequence>
<dbReference type="PROSITE" id="PS50011">
    <property type="entry name" value="PROTEIN_KINASE_DOM"/>
    <property type="match status" value="1"/>
</dbReference>
<dbReference type="InterPro" id="IPR008271">
    <property type="entry name" value="Ser/Thr_kinase_AS"/>
</dbReference>
<dbReference type="SMART" id="SM00220">
    <property type="entry name" value="S_TKc"/>
    <property type="match status" value="1"/>
</dbReference>
<name>D8TQD5_VOLCA</name>
<evidence type="ECO:0000256" key="1">
    <source>
        <dbReference type="ARBA" id="ARBA00022679"/>
    </source>
</evidence>
<evidence type="ECO:0000256" key="6">
    <source>
        <dbReference type="RuleBase" id="RU000304"/>
    </source>
</evidence>
<dbReference type="GO" id="GO:0005524">
    <property type="term" value="F:ATP binding"/>
    <property type="evidence" value="ECO:0007669"/>
    <property type="project" value="UniProtKB-UniRule"/>
</dbReference>
<dbReference type="SUPFAM" id="SSF56112">
    <property type="entry name" value="Protein kinase-like (PK-like)"/>
    <property type="match status" value="1"/>
</dbReference>
<evidence type="ECO:0000256" key="3">
    <source>
        <dbReference type="ARBA" id="ARBA00022777"/>
    </source>
</evidence>
<dbReference type="RefSeq" id="XP_002948639.1">
    <property type="nucleotide sequence ID" value="XM_002948593.1"/>
</dbReference>
<dbReference type="OrthoDB" id="68483at2759"/>
<dbReference type="Gene3D" id="1.10.510.10">
    <property type="entry name" value="Transferase(Phosphotransferase) domain 1"/>
    <property type="match status" value="1"/>
</dbReference>